<dbReference type="EMBL" id="CH473950">
    <property type="protein sequence ID" value="EDM16362.1"/>
    <property type="molecule type" value="Genomic_DNA"/>
</dbReference>
<evidence type="ECO:0000313" key="2">
    <source>
        <dbReference type="Proteomes" id="UP000234681"/>
    </source>
</evidence>
<dbReference type="AlphaFoldDB" id="A6HR60"/>
<sequence length="23" mass="2802">MKSQWRLRPLTVPLLHHITWTTS</sequence>
<gene>
    <name evidence="1" type="ORF">rCG_59666</name>
</gene>
<dbReference type="Proteomes" id="UP000234681">
    <property type="component" value="Chromosome 7"/>
</dbReference>
<protein>
    <submittedName>
        <fullName evidence="1">RCG59666</fullName>
    </submittedName>
</protein>
<evidence type="ECO:0000313" key="1">
    <source>
        <dbReference type="EMBL" id="EDM16362.1"/>
    </source>
</evidence>
<accession>A6HR60</accession>
<proteinExistence type="predicted"/>
<name>A6HR60_RAT</name>
<organism evidence="1 2">
    <name type="scientific">Rattus norvegicus</name>
    <name type="common">Rat</name>
    <dbReference type="NCBI Taxonomy" id="10116"/>
    <lineage>
        <taxon>Eukaryota</taxon>
        <taxon>Metazoa</taxon>
        <taxon>Chordata</taxon>
        <taxon>Craniata</taxon>
        <taxon>Vertebrata</taxon>
        <taxon>Euteleostomi</taxon>
        <taxon>Mammalia</taxon>
        <taxon>Eutheria</taxon>
        <taxon>Euarchontoglires</taxon>
        <taxon>Glires</taxon>
        <taxon>Rodentia</taxon>
        <taxon>Myomorpha</taxon>
        <taxon>Muroidea</taxon>
        <taxon>Muridae</taxon>
        <taxon>Murinae</taxon>
        <taxon>Rattus</taxon>
    </lineage>
</organism>
<reference evidence="1 2" key="1">
    <citation type="submission" date="2005-09" db="EMBL/GenBank/DDBJ databases">
        <authorList>
            <person name="Mural R.J."/>
            <person name="Li P.W."/>
            <person name="Adams M.D."/>
            <person name="Amanatides P.G."/>
            <person name="Baden-Tillson H."/>
            <person name="Barnstead M."/>
            <person name="Chin S.H."/>
            <person name="Dew I."/>
            <person name="Evans C.A."/>
            <person name="Ferriera S."/>
            <person name="Flanigan M."/>
            <person name="Fosler C."/>
            <person name="Glodek A."/>
            <person name="Gu Z."/>
            <person name="Holt R.A."/>
            <person name="Jennings D."/>
            <person name="Kraft C.L."/>
            <person name="Lu F."/>
            <person name="Nguyen T."/>
            <person name="Nusskern D.R."/>
            <person name="Pfannkoch C.M."/>
            <person name="Sitter C."/>
            <person name="Sutton G.G."/>
            <person name="Venter J.C."/>
            <person name="Wang Z."/>
            <person name="Woodage T."/>
            <person name="Zheng X.H."/>
            <person name="Zhong F."/>
        </authorList>
    </citation>
    <scope>NUCLEOTIDE SEQUENCE [LARGE SCALE GENOMIC DNA]</scope>
    <source>
        <strain>BN</strain>
        <strain evidence="2">Sprague-Dawley</strain>
    </source>
</reference>